<sequence length="109" mass="11305">MYSGSTGRSAISLLGGILVLLIDLSRKITVASLHFLAPSTKTSEGVAHPANLAGPACSPKSSFSAIIVCARIMSLFDIGQFRVSFAGKRKTTILFASSAPEKAMSADTS</sequence>
<name>A0AAD4BU04_BOLED</name>
<organism evidence="1 2">
    <name type="scientific">Boletus edulis BED1</name>
    <dbReference type="NCBI Taxonomy" id="1328754"/>
    <lineage>
        <taxon>Eukaryota</taxon>
        <taxon>Fungi</taxon>
        <taxon>Dikarya</taxon>
        <taxon>Basidiomycota</taxon>
        <taxon>Agaricomycotina</taxon>
        <taxon>Agaricomycetes</taxon>
        <taxon>Agaricomycetidae</taxon>
        <taxon>Boletales</taxon>
        <taxon>Boletineae</taxon>
        <taxon>Boletaceae</taxon>
        <taxon>Boletoideae</taxon>
        <taxon>Boletus</taxon>
    </lineage>
</organism>
<evidence type="ECO:0000313" key="1">
    <source>
        <dbReference type="EMBL" id="KAF8439945.1"/>
    </source>
</evidence>
<dbReference type="Proteomes" id="UP001194468">
    <property type="component" value="Unassembled WGS sequence"/>
</dbReference>
<dbReference type="EMBL" id="WHUW01000013">
    <property type="protein sequence ID" value="KAF8439945.1"/>
    <property type="molecule type" value="Genomic_DNA"/>
</dbReference>
<comment type="caution">
    <text evidence="1">The sequence shown here is derived from an EMBL/GenBank/DDBJ whole genome shotgun (WGS) entry which is preliminary data.</text>
</comment>
<evidence type="ECO:0000313" key="2">
    <source>
        <dbReference type="Proteomes" id="UP001194468"/>
    </source>
</evidence>
<reference evidence="1" key="1">
    <citation type="submission" date="2019-10" db="EMBL/GenBank/DDBJ databases">
        <authorList>
            <consortium name="DOE Joint Genome Institute"/>
            <person name="Kuo A."/>
            <person name="Miyauchi S."/>
            <person name="Kiss E."/>
            <person name="Drula E."/>
            <person name="Kohler A."/>
            <person name="Sanchez-Garcia M."/>
            <person name="Andreopoulos B."/>
            <person name="Barry K.W."/>
            <person name="Bonito G."/>
            <person name="Buee M."/>
            <person name="Carver A."/>
            <person name="Chen C."/>
            <person name="Cichocki N."/>
            <person name="Clum A."/>
            <person name="Culley D."/>
            <person name="Crous P.W."/>
            <person name="Fauchery L."/>
            <person name="Girlanda M."/>
            <person name="Hayes R."/>
            <person name="Keri Z."/>
            <person name="LaButti K."/>
            <person name="Lipzen A."/>
            <person name="Lombard V."/>
            <person name="Magnuson J."/>
            <person name="Maillard F."/>
            <person name="Morin E."/>
            <person name="Murat C."/>
            <person name="Nolan M."/>
            <person name="Ohm R."/>
            <person name="Pangilinan J."/>
            <person name="Pereira M."/>
            <person name="Perotto S."/>
            <person name="Peter M."/>
            <person name="Riley R."/>
            <person name="Sitrit Y."/>
            <person name="Stielow B."/>
            <person name="Szollosi G."/>
            <person name="Zifcakova L."/>
            <person name="Stursova M."/>
            <person name="Spatafora J.W."/>
            <person name="Tedersoo L."/>
            <person name="Vaario L.-M."/>
            <person name="Yamada A."/>
            <person name="Yan M."/>
            <person name="Wang P."/>
            <person name="Xu J."/>
            <person name="Bruns T."/>
            <person name="Baldrian P."/>
            <person name="Vilgalys R."/>
            <person name="Henrissat B."/>
            <person name="Grigoriev I.V."/>
            <person name="Hibbett D."/>
            <person name="Nagy L.G."/>
            <person name="Martin F.M."/>
        </authorList>
    </citation>
    <scope>NUCLEOTIDE SEQUENCE</scope>
    <source>
        <strain evidence="1">BED1</strain>
    </source>
</reference>
<keyword evidence="2" id="KW-1185">Reference proteome</keyword>
<gene>
    <name evidence="1" type="ORF">L210DRAFT_2192135</name>
</gene>
<protein>
    <submittedName>
        <fullName evidence="1">Uncharacterized protein</fullName>
    </submittedName>
</protein>
<accession>A0AAD4BU04</accession>
<reference evidence="1" key="2">
    <citation type="journal article" date="2020" name="Nat. Commun.">
        <title>Large-scale genome sequencing of mycorrhizal fungi provides insights into the early evolution of symbiotic traits.</title>
        <authorList>
            <person name="Miyauchi S."/>
            <person name="Kiss E."/>
            <person name="Kuo A."/>
            <person name="Drula E."/>
            <person name="Kohler A."/>
            <person name="Sanchez-Garcia M."/>
            <person name="Morin E."/>
            <person name="Andreopoulos B."/>
            <person name="Barry K.W."/>
            <person name="Bonito G."/>
            <person name="Buee M."/>
            <person name="Carver A."/>
            <person name="Chen C."/>
            <person name="Cichocki N."/>
            <person name="Clum A."/>
            <person name="Culley D."/>
            <person name="Crous P.W."/>
            <person name="Fauchery L."/>
            <person name="Girlanda M."/>
            <person name="Hayes R.D."/>
            <person name="Keri Z."/>
            <person name="LaButti K."/>
            <person name="Lipzen A."/>
            <person name="Lombard V."/>
            <person name="Magnuson J."/>
            <person name="Maillard F."/>
            <person name="Murat C."/>
            <person name="Nolan M."/>
            <person name="Ohm R.A."/>
            <person name="Pangilinan J."/>
            <person name="Pereira M.F."/>
            <person name="Perotto S."/>
            <person name="Peter M."/>
            <person name="Pfister S."/>
            <person name="Riley R."/>
            <person name="Sitrit Y."/>
            <person name="Stielow J.B."/>
            <person name="Szollosi G."/>
            <person name="Zifcakova L."/>
            <person name="Stursova M."/>
            <person name="Spatafora J.W."/>
            <person name="Tedersoo L."/>
            <person name="Vaario L.M."/>
            <person name="Yamada A."/>
            <person name="Yan M."/>
            <person name="Wang P."/>
            <person name="Xu J."/>
            <person name="Bruns T."/>
            <person name="Baldrian P."/>
            <person name="Vilgalys R."/>
            <person name="Dunand C."/>
            <person name="Henrissat B."/>
            <person name="Grigoriev I.V."/>
            <person name="Hibbett D."/>
            <person name="Nagy L.G."/>
            <person name="Martin F.M."/>
        </authorList>
    </citation>
    <scope>NUCLEOTIDE SEQUENCE</scope>
    <source>
        <strain evidence="1">BED1</strain>
    </source>
</reference>
<proteinExistence type="predicted"/>
<dbReference type="AlphaFoldDB" id="A0AAD4BU04"/>